<feature type="domain" description="Carrier" evidence="5">
    <location>
        <begin position="700"/>
        <end position="773"/>
    </location>
</feature>
<evidence type="ECO:0000313" key="7">
    <source>
        <dbReference type="Proteomes" id="UP000266188"/>
    </source>
</evidence>
<keyword evidence="3" id="KW-0436">Ligase</keyword>
<evidence type="ECO:0000259" key="5">
    <source>
        <dbReference type="PROSITE" id="PS50075"/>
    </source>
</evidence>
<name>A0A3A2ZTP0_9EURO</name>
<dbReference type="Proteomes" id="UP000266188">
    <property type="component" value="Unassembled WGS sequence"/>
</dbReference>
<dbReference type="Gene3D" id="3.30.300.30">
    <property type="match status" value="1"/>
</dbReference>
<dbReference type="PANTHER" id="PTHR45527">
    <property type="entry name" value="NONRIBOSOMAL PEPTIDE SYNTHETASE"/>
    <property type="match status" value="1"/>
</dbReference>
<evidence type="ECO:0000313" key="6">
    <source>
        <dbReference type="EMBL" id="RJE20371.1"/>
    </source>
</evidence>
<comment type="similarity">
    <text evidence="4">Belongs to the NRP synthetase family.</text>
</comment>
<dbReference type="InterPro" id="IPR042099">
    <property type="entry name" value="ANL_N_sf"/>
</dbReference>
<reference evidence="7" key="1">
    <citation type="submission" date="2017-02" db="EMBL/GenBank/DDBJ databases">
        <authorList>
            <person name="Tafer H."/>
            <person name="Lopandic K."/>
        </authorList>
    </citation>
    <scope>NUCLEOTIDE SEQUENCE [LARGE SCALE GENOMIC DNA]</scope>
    <source>
        <strain evidence="7">CBS 366.77</strain>
    </source>
</reference>
<dbReference type="GO" id="GO:0031177">
    <property type="term" value="F:phosphopantetheine binding"/>
    <property type="evidence" value="ECO:0007669"/>
    <property type="project" value="TreeGrafter"/>
</dbReference>
<dbReference type="Gene3D" id="1.10.1200.10">
    <property type="entry name" value="ACP-like"/>
    <property type="match status" value="1"/>
</dbReference>
<dbReference type="Pfam" id="PF00668">
    <property type="entry name" value="Condensation"/>
    <property type="match status" value="1"/>
</dbReference>
<dbReference type="CDD" id="cd05918">
    <property type="entry name" value="A_NRPS_SidN3_like"/>
    <property type="match status" value="1"/>
</dbReference>
<protein>
    <submittedName>
        <fullName evidence="6">Peptide synthetase</fullName>
    </submittedName>
</protein>
<dbReference type="FunFam" id="3.40.50.980:FF:000001">
    <property type="entry name" value="Non-ribosomal peptide synthetase"/>
    <property type="match status" value="1"/>
</dbReference>
<keyword evidence="2" id="KW-0597">Phosphoprotein</keyword>
<dbReference type="EMBL" id="MVGC01000313">
    <property type="protein sequence ID" value="RJE20371.1"/>
    <property type="molecule type" value="Genomic_DNA"/>
</dbReference>
<evidence type="ECO:0000256" key="4">
    <source>
        <dbReference type="ARBA" id="ARBA00029454"/>
    </source>
</evidence>
<accession>A0A3A2ZTP0</accession>
<dbReference type="Pfam" id="PF00550">
    <property type="entry name" value="PP-binding"/>
    <property type="match status" value="1"/>
</dbReference>
<dbReference type="InterPro" id="IPR001242">
    <property type="entry name" value="Condensation_dom"/>
</dbReference>
<evidence type="ECO:0000256" key="1">
    <source>
        <dbReference type="ARBA" id="ARBA00022450"/>
    </source>
</evidence>
<evidence type="ECO:0000256" key="3">
    <source>
        <dbReference type="ARBA" id="ARBA00022598"/>
    </source>
</evidence>
<dbReference type="InterPro" id="IPR023213">
    <property type="entry name" value="CAT-like_dom_sf"/>
</dbReference>
<dbReference type="PROSITE" id="PS50075">
    <property type="entry name" value="CARRIER"/>
    <property type="match status" value="1"/>
</dbReference>
<dbReference type="Pfam" id="PF00501">
    <property type="entry name" value="AMP-binding"/>
    <property type="match status" value="2"/>
</dbReference>
<dbReference type="PROSITE" id="PS00455">
    <property type="entry name" value="AMP_BINDING"/>
    <property type="match status" value="1"/>
</dbReference>
<evidence type="ECO:0000256" key="2">
    <source>
        <dbReference type="ARBA" id="ARBA00022553"/>
    </source>
</evidence>
<dbReference type="InterPro" id="IPR045851">
    <property type="entry name" value="AMP-bd_C_sf"/>
</dbReference>
<keyword evidence="1" id="KW-0596">Phosphopantetheine</keyword>
<comment type="caution">
    <text evidence="6">The sequence shown here is derived from an EMBL/GenBank/DDBJ whole genome shotgun (WGS) entry which is preliminary data.</text>
</comment>
<dbReference type="InterPro" id="IPR036736">
    <property type="entry name" value="ACP-like_sf"/>
</dbReference>
<sequence>MNRYTQLLPFIAGCGDISQQVSVQWQLDGYALPTDVLALSWADLLYSFTGDECPVFLLNGNPVKVDLFSRTFQSISSDLSPHGSERCTALFTEDCSSPGLIDKGPPQSTDGYILSLTFRRTTGMGSLQSLWGIGHVFLQQIGKQLKQFVQKQAVSYGFDVELLASDTPELSISNTSPRTLPGPQTLHELALGPSKGPNSAIEYLAADGGVQLLSYSALDSLSTRLASRIADALAPLQIDIAQNVIIPVLLPQSLNLYVSYLAILKAGAAFCPLNVDTPLERIQFILQDVGAHIVITEASLAGKFPRDEPVTVITIDGLEASGVGNTDTLWRECRPSHLAYVMYTSGSTGRPKGVGVSHLAATQSLLAHDELIPQFNRFLQFASPTFDVSVFEYFFPLMRNATVVACDRETMVRDISHVMRRMNVDGAELTPTVAGELLRTRAAVPSLRVLLTIGEMLTRHVVDEFGRSETSAGILYGMYGPTEAAIHCTAAPNIQTQSRVNLIGPPLETVSAFVVSLHSDDTKSDQEPHVLPCGQIGELVVGGSQLADGYLNRAEENAKAFIQSRAYGRLYRTGDKARMLPTGDLECFGRVSSGQVKLRGQRIELGEIEHIICMAANVRNAVAIVTNGNLVAFLQVNDAVIFDGELRQHCRRWLPRFMIPGEFILVDKFPQLPSGKVDRKALESEYLNRNKAAQVNDHQEFRDATEISIFSCIEKVLGAPVSGTESLAAAGLDSLTAIKLASQLREVGLNLEVGRLLEADSVDGIWHLAKTLQTSPSSGSKRPNLGKIWKSVEEAVSLRLKSIGLDSEIDSMAPCSHIQQSMIAESIRNSKAYCNFVELEFHPFTQIVDVKEALCKVAQQNDILRSGFVEIGLKSFSYGRFVWNELKDCVFQKCDNFDYDVSLSDEHGILYPMRVQYQERTENLCVLLHIHHALYDGWSWDLILRDLNTVLTGNPLTQRPSYNNVTNFLIESVMSESASESSQYWQDQLYGMSPVVWPNFNTRADVPCGRGETSRVLDVSLSKLNEVSQRLRASRQAVFQAAFGFLLSSYFGTSDVVFGTVLSGRTLPITGIESIIGPCIRVLPMRLNVEKVQTAGDLIMATQNLDRKSLEHGNLPLHEIKRASGIDLDVGLFDSAIVWQETIWSDEQQDMLVVEKAAADFLEFAILLELEPKDGKVHVKATYQKSTLPSAQVDILLEQIDLIASVFINSPDISMGSICDCLPSSMLSIQNPDYERQVDLPSLSSAVEKMASTDPNRLAIEFLTSLNTENGLMEVEGITYEQLNHKANSLAHYLVDLGVRQNNLVAILMEKSVELYISILAVFKTGAGYIPITPQSPTQKVHSILFESQPLVCITDSLIRQEHKLGSLNFLQIVDLHSDPSRRYPVSNLPAINEGSSIAYAIFTSGSTGKPKGVLVQYHNVQSNIAVLTNLYPSSCGSKMLQACSHGFDGQ</sequence>
<dbReference type="Gene3D" id="3.40.50.12780">
    <property type="entry name" value="N-terminal domain of ligase-like"/>
    <property type="match status" value="2"/>
</dbReference>
<dbReference type="OrthoDB" id="416786at2759"/>
<gene>
    <name evidence="6" type="ORF">PHISCL_07288</name>
</gene>
<keyword evidence="7" id="KW-1185">Reference proteome</keyword>
<dbReference type="GO" id="GO:0043041">
    <property type="term" value="P:amino acid activation for nonribosomal peptide biosynthetic process"/>
    <property type="evidence" value="ECO:0007669"/>
    <property type="project" value="TreeGrafter"/>
</dbReference>
<dbReference type="InterPro" id="IPR000873">
    <property type="entry name" value="AMP-dep_synth/lig_dom"/>
</dbReference>
<organism evidence="6 7">
    <name type="scientific">Aspergillus sclerotialis</name>
    <dbReference type="NCBI Taxonomy" id="2070753"/>
    <lineage>
        <taxon>Eukaryota</taxon>
        <taxon>Fungi</taxon>
        <taxon>Dikarya</taxon>
        <taxon>Ascomycota</taxon>
        <taxon>Pezizomycotina</taxon>
        <taxon>Eurotiomycetes</taxon>
        <taxon>Eurotiomycetidae</taxon>
        <taxon>Eurotiales</taxon>
        <taxon>Aspergillaceae</taxon>
        <taxon>Aspergillus</taxon>
        <taxon>Aspergillus subgen. Polypaecilum</taxon>
    </lineage>
</organism>
<dbReference type="SUPFAM" id="SSF56801">
    <property type="entry name" value="Acetyl-CoA synthetase-like"/>
    <property type="match status" value="2"/>
</dbReference>
<dbReference type="GO" id="GO:0016874">
    <property type="term" value="F:ligase activity"/>
    <property type="evidence" value="ECO:0007669"/>
    <property type="project" value="UniProtKB-KW"/>
</dbReference>
<dbReference type="GO" id="GO:0044550">
    <property type="term" value="P:secondary metabolite biosynthetic process"/>
    <property type="evidence" value="ECO:0007669"/>
    <property type="project" value="TreeGrafter"/>
</dbReference>
<dbReference type="PANTHER" id="PTHR45527:SF1">
    <property type="entry name" value="FATTY ACID SYNTHASE"/>
    <property type="match status" value="1"/>
</dbReference>
<dbReference type="GO" id="GO:0005737">
    <property type="term" value="C:cytoplasm"/>
    <property type="evidence" value="ECO:0007669"/>
    <property type="project" value="TreeGrafter"/>
</dbReference>
<dbReference type="PROSITE" id="PS00012">
    <property type="entry name" value="PHOSPHOPANTETHEINE"/>
    <property type="match status" value="1"/>
</dbReference>
<dbReference type="STRING" id="2070753.A0A3A2ZTP0"/>
<dbReference type="InterPro" id="IPR006162">
    <property type="entry name" value="Ppantetheine_attach_site"/>
</dbReference>
<dbReference type="Gene3D" id="3.30.559.10">
    <property type="entry name" value="Chloramphenicol acetyltransferase-like domain"/>
    <property type="match status" value="1"/>
</dbReference>
<dbReference type="InterPro" id="IPR009081">
    <property type="entry name" value="PP-bd_ACP"/>
</dbReference>
<dbReference type="InterPro" id="IPR020845">
    <property type="entry name" value="AMP-binding_CS"/>
</dbReference>
<dbReference type="Gene3D" id="3.30.559.30">
    <property type="entry name" value="Nonribosomal peptide synthetase, condensation domain"/>
    <property type="match status" value="1"/>
</dbReference>
<proteinExistence type="inferred from homology"/>
<dbReference type="SUPFAM" id="SSF52777">
    <property type="entry name" value="CoA-dependent acyltransferases"/>
    <property type="match status" value="2"/>
</dbReference>
<dbReference type="SUPFAM" id="SSF47336">
    <property type="entry name" value="ACP-like"/>
    <property type="match status" value="1"/>
</dbReference>